<evidence type="ECO:0000256" key="1">
    <source>
        <dbReference type="SAM" id="MobiDB-lite"/>
    </source>
</evidence>
<dbReference type="PANTHER" id="PTHR34674:SF1">
    <property type="entry name" value="PHOSPHATIDYLCHOLINE:DIACYLGLYCEROL CHOLINEPHOSPHOTRANSFERASE 1-RELATED"/>
    <property type="match status" value="1"/>
</dbReference>
<sequence>MAIDEGLFRSEKKTTTAAVSFSGLCYSPGSPSGSDVSESDVPATSSSQVFRPVARTAAIVTRESPPSQTEWCEPSTLLTLSLLEWSRRCSSCQPMNRPLAEIKNGDERKTAAEDTMVAYSTQLPLPQGFLGSGADFPIGNVSFFLFFSGYVTGKV</sequence>
<evidence type="ECO:0000313" key="4">
    <source>
        <dbReference type="Proteomes" id="UP000327157"/>
    </source>
</evidence>
<feature type="domain" description="AtPDCT1/2 transmembrane" evidence="2">
    <location>
        <begin position="116"/>
        <end position="155"/>
    </location>
</feature>
<dbReference type="InterPro" id="IPR056361">
    <property type="entry name" value="AtPDCT1_2_TM_dom"/>
</dbReference>
<dbReference type="AlphaFoldDB" id="A0A5N5FGF3"/>
<dbReference type="InterPro" id="IPR055311">
    <property type="entry name" value="PDCT1/2-like"/>
</dbReference>
<reference evidence="3 4" key="1">
    <citation type="submission" date="2019-09" db="EMBL/GenBank/DDBJ databases">
        <authorList>
            <person name="Ou C."/>
        </authorList>
    </citation>
    <scope>NUCLEOTIDE SEQUENCE [LARGE SCALE GENOMIC DNA]</scope>
    <source>
        <strain evidence="3">S2</strain>
        <tissue evidence="3">Leaf</tissue>
    </source>
</reference>
<dbReference type="OrthoDB" id="1921278at2759"/>
<keyword evidence="4" id="KW-1185">Reference proteome</keyword>
<feature type="compositionally biased region" description="Polar residues" evidence="1">
    <location>
        <begin position="29"/>
        <end position="47"/>
    </location>
</feature>
<gene>
    <name evidence="3" type="ORF">D8674_010593</name>
</gene>
<feature type="region of interest" description="Disordered" evidence="1">
    <location>
        <begin position="23"/>
        <end position="47"/>
    </location>
</feature>
<accession>A0A5N5FGF3</accession>
<protein>
    <submittedName>
        <fullName evidence="3">MYB domain class transcription factor</fullName>
    </submittedName>
</protein>
<dbReference type="Pfam" id="PF24788">
    <property type="entry name" value="AtPDCT1_2"/>
    <property type="match status" value="1"/>
</dbReference>
<dbReference type="EMBL" id="SMOL01000753">
    <property type="protein sequence ID" value="KAB2600322.1"/>
    <property type="molecule type" value="Genomic_DNA"/>
</dbReference>
<dbReference type="PANTHER" id="PTHR34674">
    <property type="entry name" value="PHOSPHATIDYLCHOLINE:DIACYLGLYCEROL CHOLINEPHOSPHOTRANSFERASE 1-RELATED"/>
    <property type="match status" value="1"/>
</dbReference>
<evidence type="ECO:0000313" key="3">
    <source>
        <dbReference type="EMBL" id="KAB2600322.1"/>
    </source>
</evidence>
<proteinExistence type="predicted"/>
<reference evidence="3 4" key="3">
    <citation type="submission" date="2019-11" db="EMBL/GenBank/DDBJ databases">
        <title>A de novo genome assembly of a pear dwarfing rootstock.</title>
        <authorList>
            <person name="Wang F."/>
            <person name="Wang J."/>
            <person name="Li S."/>
            <person name="Zhang Y."/>
            <person name="Fang M."/>
            <person name="Ma L."/>
            <person name="Zhao Y."/>
            <person name="Jiang S."/>
        </authorList>
    </citation>
    <scope>NUCLEOTIDE SEQUENCE [LARGE SCALE GENOMIC DNA]</scope>
    <source>
        <strain evidence="3">S2</strain>
        <tissue evidence="3">Leaf</tissue>
    </source>
</reference>
<name>A0A5N5FGF3_9ROSA</name>
<dbReference type="GO" id="GO:0004142">
    <property type="term" value="F:diacylglycerol cholinephosphotransferase activity"/>
    <property type="evidence" value="ECO:0007669"/>
    <property type="project" value="TreeGrafter"/>
</dbReference>
<reference evidence="4" key="2">
    <citation type="submission" date="2019-10" db="EMBL/GenBank/DDBJ databases">
        <title>A de novo genome assembly of a pear dwarfing rootstock.</title>
        <authorList>
            <person name="Wang F."/>
            <person name="Wang J."/>
            <person name="Li S."/>
            <person name="Zhang Y."/>
            <person name="Fang M."/>
            <person name="Ma L."/>
            <person name="Zhao Y."/>
            <person name="Jiang S."/>
        </authorList>
    </citation>
    <scope>NUCLEOTIDE SEQUENCE [LARGE SCALE GENOMIC DNA]</scope>
</reference>
<dbReference type="Proteomes" id="UP000327157">
    <property type="component" value="Chromosome 13"/>
</dbReference>
<organism evidence="3 4">
    <name type="scientific">Pyrus ussuriensis x Pyrus communis</name>
    <dbReference type="NCBI Taxonomy" id="2448454"/>
    <lineage>
        <taxon>Eukaryota</taxon>
        <taxon>Viridiplantae</taxon>
        <taxon>Streptophyta</taxon>
        <taxon>Embryophyta</taxon>
        <taxon>Tracheophyta</taxon>
        <taxon>Spermatophyta</taxon>
        <taxon>Magnoliopsida</taxon>
        <taxon>eudicotyledons</taxon>
        <taxon>Gunneridae</taxon>
        <taxon>Pentapetalae</taxon>
        <taxon>rosids</taxon>
        <taxon>fabids</taxon>
        <taxon>Rosales</taxon>
        <taxon>Rosaceae</taxon>
        <taxon>Amygdaloideae</taxon>
        <taxon>Maleae</taxon>
        <taxon>Pyrus</taxon>
    </lineage>
</organism>
<comment type="caution">
    <text evidence="3">The sequence shown here is derived from an EMBL/GenBank/DDBJ whole genome shotgun (WGS) entry which is preliminary data.</text>
</comment>
<evidence type="ECO:0000259" key="2">
    <source>
        <dbReference type="Pfam" id="PF24788"/>
    </source>
</evidence>